<feature type="non-terminal residue" evidence="2">
    <location>
        <position position="1"/>
    </location>
</feature>
<dbReference type="Pfam" id="PF04020">
    <property type="entry name" value="Phage_holin_4_2"/>
    <property type="match status" value="1"/>
</dbReference>
<organism evidence="2 3">
    <name type="scientific">Candidatus Nomurabacteria bacterium GW2011_GWA2_43_15</name>
    <dbReference type="NCBI Taxonomy" id="1618738"/>
    <lineage>
        <taxon>Bacteria</taxon>
        <taxon>Candidatus Nomuraibacteriota</taxon>
    </lineage>
</organism>
<proteinExistence type="predicted"/>
<evidence type="ECO:0000313" key="2">
    <source>
        <dbReference type="EMBL" id="KKT00113.1"/>
    </source>
</evidence>
<reference evidence="2 3" key="1">
    <citation type="journal article" date="2015" name="Nature">
        <title>rRNA introns, odd ribosomes, and small enigmatic genomes across a large radiation of phyla.</title>
        <authorList>
            <person name="Brown C.T."/>
            <person name="Hug L.A."/>
            <person name="Thomas B.C."/>
            <person name="Sharon I."/>
            <person name="Castelle C.J."/>
            <person name="Singh A."/>
            <person name="Wilkins M.J."/>
            <person name="Williams K.H."/>
            <person name="Banfield J.F."/>
        </authorList>
    </citation>
    <scope>NUCLEOTIDE SEQUENCE [LARGE SCALE GENOMIC DNA]</scope>
</reference>
<evidence type="ECO:0008006" key="4">
    <source>
        <dbReference type="Google" id="ProtNLM"/>
    </source>
</evidence>
<keyword evidence="1" id="KW-1133">Transmembrane helix</keyword>
<dbReference type="InterPro" id="IPR007165">
    <property type="entry name" value="Phage_holin_4_2"/>
</dbReference>
<sequence length="62" mass="6985">FLTLPLTIVTLGLFILVINGLLVMLASYIVPGFTVASFWWALLFGIVLAIVSWVLERFEKEE</sequence>
<dbReference type="PANTHER" id="PTHR37309:SF1">
    <property type="entry name" value="SLR0284 PROTEIN"/>
    <property type="match status" value="1"/>
</dbReference>
<name>A0A0G1DRF2_9BACT</name>
<keyword evidence="1" id="KW-0472">Membrane</keyword>
<feature type="transmembrane region" description="Helical" evidence="1">
    <location>
        <begin position="36"/>
        <end position="55"/>
    </location>
</feature>
<dbReference type="EMBL" id="LCFS01000013">
    <property type="protein sequence ID" value="KKT00113.1"/>
    <property type="molecule type" value="Genomic_DNA"/>
</dbReference>
<keyword evidence="1" id="KW-0812">Transmembrane</keyword>
<comment type="caution">
    <text evidence="2">The sequence shown here is derived from an EMBL/GenBank/DDBJ whole genome shotgun (WGS) entry which is preliminary data.</text>
</comment>
<dbReference type="Proteomes" id="UP000034646">
    <property type="component" value="Unassembled WGS sequence"/>
</dbReference>
<accession>A0A0G1DRF2</accession>
<dbReference type="AlphaFoldDB" id="A0A0G1DRF2"/>
<dbReference type="PANTHER" id="PTHR37309">
    <property type="entry name" value="SLR0284 PROTEIN"/>
    <property type="match status" value="1"/>
</dbReference>
<feature type="transmembrane region" description="Helical" evidence="1">
    <location>
        <begin position="7"/>
        <end position="30"/>
    </location>
</feature>
<protein>
    <recommendedName>
        <fullName evidence="4">Phage holin family protein</fullName>
    </recommendedName>
</protein>
<gene>
    <name evidence="2" type="ORF">UV76_C0013G0001</name>
</gene>
<evidence type="ECO:0000313" key="3">
    <source>
        <dbReference type="Proteomes" id="UP000034646"/>
    </source>
</evidence>
<evidence type="ECO:0000256" key="1">
    <source>
        <dbReference type="SAM" id="Phobius"/>
    </source>
</evidence>